<evidence type="ECO:0000256" key="7">
    <source>
        <dbReference type="PROSITE-ProRule" id="PRU01373"/>
    </source>
</evidence>
<dbReference type="InterPro" id="IPR045380">
    <property type="entry name" value="LD_TPept_scaffold_dom"/>
</dbReference>
<dbReference type="GO" id="GO:0004180">
    <property type="term" value="F:carboxypeptidase activity"/>
    <property type="evidence" value="ECO:0007669"/>
    <property type="project" value="UniProtKB-ARBA"/>
</dbReference>
<keyword evidence="3" id="KW-0808">Transferase</keyword>
<organism evidence="9 10">
    <name type="scientific">Sphingobacterium spiritivorum</name>
    <name type="common">Flavobacterium spiritivorum</name>
    <dbReference type="NCBI Taxonomy" id="258"/>
    <lineage>
        <taxon>Bacteria</taxon>
        <taxon>Pseudomonadati</taxon>
        <taxon>Bacteroidota</taxon>
        <taxon>Sphingobacteriia</taxon>
        <taxon>Sphingobacteriales</taxon>
        <taxon>Sphingobacteriaceae</taxon>
        <taxon>Sphingobacterium</taxon>
    </lineage>
</organism>
<dbReference type="GO" id="GO:0016740">
    <property type="term" value="F:transferase activity"/>
    <property type="evidence" value="ECO:0007669"/>
    <property type="project" value="UniProtKB-KW"/>
</dbReference>
<evidence type="ECO:0000259" key="8">
    <source>
        <dbReference type="PROSITE" id="PS52029"/>
    </source>
</evidence>
<keyword evidence="6 7" id="KW-0961">Cell wall biogenesis/degradation</keyword>
<dbReference type="CDD" id="cd16913">
    <property type="entry name" value="YkuD_like"/>
    <property type="match status" value="1"/>
</dbReference>
<dbReference type="InterPro" id="IPR005490">
    <property type="entry name" value="LD_TPept_cat_dom"/>
</dbReference>
<feature type="domain" description="L,D-TPase catalytic" evidence="8">
    <location>
        <begin position="243"/>
        <end position="431"/>
    </location>
</feature>
<name>A0A380CSV2_SPHSI</name>
<proteinExistence type="inferred from homology"/>
<feature type="active site" description="Nucleophile" evidence="7">
    <location>
        <position position="405"/>
    </location>
</feature>
<protein>
    <submittedName>
        <fullName evidence="9">Murein L,D-transpeptidase</fullName>
    </submittedName>
</protein>
<dbReference type="PANTHER" id="PTHR41533">
    <property type="entry name" value="L,D-TRANSPEPTIDASE HI_1667-RELATED"/>
    <property type="match status" value="1"/>
</dbReference>
<gene>
    <name evidence="9" type="ORF">NCTC11388_04173</name>
</gene>
<dbReference type="GO" id="GO:0071555">
    <property type="term" value="P:cell wall organization"/>
    <property type="evidence" value="ECO:0007669"/>
    <property type="project" value="UniProtKB-UniRule"/>
</dbReference>
<dbReference type="PROSITE" id="PS52029">
    <property type="entry name" value="LD_TPASE"/>
    <property type="match status" value="1"/>
</dbReference>
<evidence type="ECO:0000256" key="6">
    <source>
        <dbReference type="ARBA" id="ARBA00023316"/>
    </source>
</evidence>
<evidence type="ECO:0000256" key="3">
    <source>
        <dbReference type="ARBA" id="ARBA00022679"/>
    </source>
</evidence>
<dbReference type="Pfam" id="PF03734">
    <property type="entry name" value="YkuD"/>
    <property type="match status" value="1"/>
</dbReference>
<dbReference type="AlphaFoldDB" id="A0A380CSV2"/>
<dbReference type="RefSeq" id="WP_115171485.1">
    <property type="nucleotide sequence ID" value="NZ_UGYW01000002.1"/>
</dbReference>
<dbReference type="EMBL" id="UGYW01000002">
    <property type="protein sequence ID" value="SUJ27407.1"/>
    <property type="molecule type" value="Genomic_DNA"/>
</dbReference>
<evidence type="ECO:0000256" key="1">
    <source>
        <dbReference type="ARBA" id="ARBA00004752"/>
    </source>
</evidence>
<dbReference type="PANTHER" id="PTHR41533:SF2">
    <property type="entry name" value="BLR7131 PROTEIN"/>
    <property type="match status" value="1"/>
</dbReference>
<evidence type="ECO:0000313" key="10">
    <source>
        <dbReference type="Proteomes" id="UP000254893"/>
    </source>
</evidence>
<dbReference type="InterPro" id="IPR052905">
    <property type="entry name" value="LD-transpeptidase_YkuD-like"/>
</dbReference>
<evidence type="ECO:0000256" key="4">
    <source>
        <dbReference type="ARBA" id="ARBA00022960"/>
    </source>
</evidence>
<comment type="similarity">
    <text evidence="2">Belongs to the YkuD family.</text>
</comment>
<evidence type="ECO:0000256" key="2">
    <source>
        <dbReference type="ARBA" id="ARBA00005992"/>
    </source>
</evidence>
<keyword evidence="4 7" id="KW-0133">Cell shape</keyword>
<dbReference type="Pfam" id="PF20142">
    <property type="entry name" value="Scaffold"/>
    <property type="match status" value="1"/>
</dbReference>
<feature type="active site" description="Proton donor/acceptor" evidence="7">
    <location>
        <position position="386"/>
    </location>
</feature>
<keyword evidence="5 7" id="KW-0573">Peptidoglycan synthesis</keyword>
<sequence length="488" mass="56155">MRKIQFGFFLLLGVWFISSCNTDREDTFGDELAKVFQQKGYRNFDTTAYLAVFKQELSKNKSQLHNPKWVTEFADSTSGMTFISKNLSKGVVDTLCMYLEQSDKHGLSEAYFHTNQIKESFEKLNTLKSGKVEDIYPLLAKLDLFATDGYVTYISILRGGAVNPKQLYGRYFEKMHKVTKQEARRVLDSTDIKDYLAEVQPKNSYYLKLQELLQKGGLNKEEKENIYLTLEKLRWMGKDFPEKYVVVNIPEQKLRMVDNSKTKEVMNVCVGETIYGPYARRAGATDNHETPVLSGELDRMQVNPVWNIPASIVKKELISSLRSNPNYLESRNMVAYNKKGQMVDPNTVDWSSDSVLNFKFKQNPGADNSLGNIKFIFSNPYSIYLHDTPAKQMFSAKNRAVSHGCVRVEKPAALAAFLVNDDKKAEQIATEIADTLNKSRWVMMKKTIPVYITYYTTWVDDDGKLYKLPDIYGYDERLKKAMKKYYSL</sequence>
<dbReference type="InterPro" id="IPR038063">
    <property type="entry name" value="Transpep_catalytic_dom"/>
</dbReference>
<dbReference type="Proteomes" id="UP000254893">
    <property type="component" value="Unassembled WGS sequence"/>
</dbReference>
<dbReference type="SUPFAM" id="SSF141523">
    <property type="entry name" value="L,D-transpeptidase catalytic domain-like"/>
    <property type="match status" value="1"/>
</dbReference>
<dbReference type="GO" id="GO:0008360">
    <property type="term" value="P:regulation of cell shape"/>
    <property type="evidence" value="ECO:0007669"/>
    <property type="project" value="UniProtKB-UniRule"/>
</dbReference>
<comment type="pathway">
    <text evidence="1 7">Cell wall biogenesis; peptidoglycan biosynthesis.</text>
</comment>
<dbReference type="GO" id="GO:0009252">
    <property type="term" value="P:peptidoglycan biosynthetic process"/>
    <property type="evidence" value="ECO:0007669"/>
    <property type="project" value="UniProtKB-UniPathway"/>
</dbReference>
<accession>A0A380CSV2</accession>
<dbReference type="Gene3D" id="2.40.440.10">
    <property type="entry name" value="L,D-transpeptidase catalytic domain-like"/>
    <property type="match status" value="1"/>
</dbReference>
<dbReference type="PROSITE" id="PS51257">
    <property type="entry name" value="PROKAR_LIPOPROTEIN"/>
    <property type="match status" value="1"/>
</dbReference>
<reference evidence="9 10" key="1">
    <citation type="submission" date="2018-06" db="EMBL/GenBank/DDBJ databases">
        <authorList>
            <consortium name="Pathogen Informatics"/>
            <person name="Doyle S."/>
        </authorList>
    </citation>
    <scope>NUCLEOTIDE SEQUENCE [LARGE SCALE GENOMIC DNA]</scope>
    <source>
        <strain evidence="9 10">NCTC11388</strain>
    </source>
</reference>
<dbReference type="UniPathway" id="UPA00219"/>
<evidence type="ECO:0000256" key="5">
    <source>
        <dbReference type="ARBA" id="ARBA00022984"/>
    </source>
</evidence>
<evidence type="ECO:0000313" key="9">
    <source>
        <dbReference type="EMBL" id="SUJ27407.1"/>
    </source>
</evidence>